<dbReference type="PIRSF" id="PIRSF031644">
    <property type="entry name" value="UCP031644"/>
    <property type="match status" value="1"/>
</dbReference>
<dbReference type="Proteomes" id="UP001141336">
    <property type="component" value="Unassembled WGS sequence"/>
</dbReference>
<name>A0ABT4ING5_9EURY</name>
<organism evidence="2 3">
    <name type="scientific">Methanocorpusculum vombati</name>
    <dbReference type="NCBI Taxonomy" id="3002864"/>
    <lineage>
        <taxon>Archaea</taxon>
        <taxon>Methanobacteriati</taxon>
        <taxon>Methanobacteriota</taxon>
        <taxon>Stenosarchaea group</taxon>
        <taxon>Methanomicrobia</taxon>
        <taxon>Methanomicrobiales</taxon>
        <taxon>Methanocorpusculaceae</taxon>
        <taxon>Methanocorpusculum</taxon>
    </lineage>
</organism>
<feature type="domain" description="GyrI-like small molecule binding" evidence="1">
    <location>
        <begin position="20"/>
        <end position="200"/>
    </location>
</feature>
<dbReference type="RefSeq" id="WP_268923551.1">
    <property type="nucleotide sequence ID" value="NZ_JAPTGC010000013.1"/>
</dbReference>
<accession>A0ABT4ING5</accession>
<dbReference type="EMBL" id="JAPTGC010000013">
    <property type="protein sequence ID" value="MCZ0863291.1"/>
    <property type="molecule type" value="Genomic_DNA"/>
</dbReference>
<dbReference type="InterPro" id="IPR008319">
    <property type="entry name" value="GyrI-like_CCH_Lin2189-like"/>
</dbReference>
<proteinExistence type="predicted"/>
<reference evidence="2" key="1">
    <citation type="submission" date="2022-12" db="EMBL/GenBank/DDBJ databases">
        <title>Isolation and characterisation of novel Methanocorpusculum spp. from native Australian herbivores indicates the genus is ancestrally host-associated.</title>
        <authorList>
            <person name="Volmer J.G."/>
            <person name="Soo R.M."/>
            <person name="Evans P.N."/>
            <person name="Hoedt E.C."/>
            <person name="Astorga Alsina A.L."/>
            <person name="Woodcroft B.J."/>
            <person name="Tyson G.W."/>
            <person name="Hugenholtz P."/>
            <person name="Morrison M."/>
        </authorList>
    </citation>
    <scope>NUCLEOTIDE SEQUENCE</scope>
    <source>
        <strain evidence="2">CW153</strain>
    </source>
</reference>
<dbReference type="Pfam" id="PF06445">
    <property type="entry name" value="GyrI-like"/>
    <property type="match status" value="1"/>
</dbReference>
<evidence type="ECO:0000259" key="1">
    <source>
        <dbReference type="Pfam" id="PF06445"/>
    </source>
</evidence>
<gene>
    <name evidence="2" type="ORF">O0S09_08535</name>
</gene>
<dbReference type="InterPro" id="IPR029442">
    <property type="entry name" value="GyrI-like"/>
</dbReference>
<sequence>MTGKHEWRKEDKALYLPKTEPELITIPAQKFFQVSGTGNPNTSPAFAENIGILYALSYAVRMMPKQGYTPEGFEPYTVYPLEGVWGLVDPATGIEDKNNFSYTLMIRQPGFVTEEIAGRAADAVRKKKPDVAVDKAVFGEMEDGLSVQMMHTGPYDDEPASFARMAQFLSEQNLERRTLLHREIYLSDARRTSPEKQKTVLRWTVRQIPE</sequence>
<dbReference type="Gene3D" id="3.20.80.10">
    <property type="entry name" value="Regulatory factor, effector binding domain"/>
    <property type="match status" value="1"/>
</dbReference>
<evidence type="ECO:0000313" key="3">
    <source>
        <dbReference type="Proteomes" id="UP001141336"/>
    </source>
</evidence>
<dbReference type="SUPFAM" id="SSF55136">
    <property type="entry name" value="Probable bacterial effector-binding domain"/>
    <property type="match status" value="1"/>
</dbReference>
<comment type="caution">
    <text evidence="2">The sequence shown here is derived from an EMBL/GenBank/DDBJ whole genome shotgun (WGS) entry which is preliminary data.</text>
</comment>
<evidence type="ECO:0000313" key="2">
    <source>
        <dbReference type="EMBL" id="MCZ0863291.1"/>
    </source>
</evidence>
<dbReference type="InterPro" id="IPR011256">
    <property type="entry name" value="Reg_factor_effector_dom_sf"/>
</dbReference>
<keyword evidence="3" id="KW-1185">Reference proteome</keyword>
<protein>
    <submittedName>
        <fullName evidence="2">GyrI-like domain-containing protein</fullName>
    </submittedName>
</protein>